<sequence length="335" mass="33639">MTRRLCRVAAVLPVACAGCIFPLSPDPTATDASTATPGTAATSDDDPATSAQASATAADPTTSGAPTTGPDDTGDDLPDPSGPDLTGDDPSLEPVVTEVWDFEAMDLGDVDGDGRLDLVTAGTGAPPRVTVYPGRGDGTFDRDAAVDTALFTFSQFVVADVTGDGRADVLAHGTGSPPRITVYAGGDDLAFAELATTELFEFDHMHAGDLTGDGHADLLVGRGESPSPWIQVWPGTADGIADAPVFEASPWTYALLRSGDVTGDGHVDLVTAGAGFPPQLASTPATARAGSASPRSPRCSNSRGSTSATSTATAGPTPPPTSRTTPGASSSTSPP</sequence>
<dbReference type="PANTHER" id="PTHR46580:SF4">
    <property type="entry name" value="ATP_GTP-BINDING PROTEIN"/>
    <property type="match status" value="1"/>
</dbReference>
<dbReference type="Proteomes" id="UP001150924">
    <property type="component" value="Unassembled WGS sequence"/>
</dbReference>
<dbReference type="InterPro" id="IPR028994">
    <property type="entry name" value="Integrin_alpha_N"/>
</dbReference>
<accession>A0A9X3EUA6</accession>
<dbReference type="Gene3D" id="2.130.10.130">
    <property type="entry name" value="Integrin alpha, N-terminal"/>
    <property type="match status" value="1"/>
</dbReference>
<comment type="caution">
    <text evidence="4">The sequence shown here is derived from an EMBL/GenBank/DDBJ whole genome shotgun (WGS) entry which is preliminary data.</text>
</comment>
<gene>
    <name evidence="4" type="ORF">OV079_33575</name>
</gene>
<feature type="chain" id="PRO_5040881856" evidence="3">
    <location>
        <begin position="26"/>
        <end position="335"/>
    </location>
</feature>
<evidence type="ECO:0000256" key="2">
    <source>
        <dbReference type="SAM" id="MobiDB-lite"/>
    </source>
</evidence>
<reference evidence="4" key="1">
    <citation type="submission" date="2022-11" db="EMBL/GenBank/DDBJ databases">
        <title>Minimal conservation of predation-associated metabolite biosynthetic gene clusters underscores biosynthetic potential of Myxococcota including descriptions for ten novel species: Archangium lansinium sp. nov., Myxococcus landrumus sp. nov., Nannocystis bai.</title>
        <authorList>
            <person name="Ahearne A."/>
            <person name="Stevens C."/>
            <person name="Phillips K."/>
        </authorList>
    </citation>
    <scope>NUCLEOTIDE SEQUENCE</scope>
    <source>
        <strain evidence="4">Na p29</strain>
    </source>
</reference>
<organism evidence="4 5">
    <name type="scientific">Nannocystis pusilla</name>
    <dbReference type="NCBI Taxonomy" id="889268"/>
    <lineage>
        <taxon>Bacteria</taxon>
        <taxon>Pseudomonadati</taxon>
        <taxon>Myxococcota</taxon>
        <taxon>Polyangia</taxon>
        <taxon>Nannocystales</taxon>
        <taxon>Nannocystaceae</taxon>
        <taxon>Nannocystis</taxon>
    </lineage>
</organism>
<feature type="region of interest" description="Disordered" evidence="2">
    <location>
        <begin position="276"/>
        <end position="335"/>
    </location>
</feature>
<protein>
    <submittedName>
        <fullName evidence="4">VCBS repeat-containing protein</fullName>
    </submittedName>
</protein>
<evidence type="ECO:0000256" key="3">
    <source>
        <dbReference type="SAM" id="SignalP"/>
    </source>
</evidence>
<dbReference type="InterPro" id="IPR013517">
    <property type="entry name" value="FG-GAP"/>
</dbReference>
<dbReference type="PANTHER" id="PTHR46580">
    <property type="entry name" value="SENSOR KINASE-RELATED"/>
    <property type="match status" value="1"/>
</dbReference>
<feature type="compositionally biased region" description="Low complexity" evidence="2">
    <location>
        <begin position="28"/>
        <end position="71"/>
    </location>
</feature>
<keyword evidence="5" id="KW-1185">Reference proteome</keyword>
<feature type="region of interest" description="Disordered" evidence="2">
    <location>
        <begin position="28"/>
        <end position="92"/>
    </location>
</feature>
<keyword evidence="1 3" id="KW-0732">Signal</keyword>
<dbReference type="RefSeq" id="WP_267773346.1">
    <property type="nucleotide sequence ID" value="NZ_JAPNKE010000002.1"/>
</dbReference>
<evidence type="ECO:0000313" key="5">
    <source>
        <dbReference type="Proteomes" id="UP001150924"/>
    </source>
</evidence>
<evidence type="ECO:0000256" key="1">
    <source>
        <dbReference type="ARBA" id="ARBA00022729"/>
    </source>
</evidence>
<dbReference type="Pfam" id="PF13517">
    <property type="entry name" value="FG-GAP_3"/>
    <property type="match status" value="2"/>
</dbReference>
<feature type="compositionally biased region" description="Low complexity" evidence="2">
    <location>
        <begin position="302"/>
        <end position="315"/>
    </location>
</feature>
<evidence type="ECO:0000313" key="4">
    <source>
        <dbReference type="EMBL" id="MCY1010414.1"/>
    </source>
</evidence>
<dbReference type="AlphaFoldDB" id="A0A9X3EUA6"/>
<feature type="signal peptide" evidence="3">
    <location>
        <begin position="1"/>
        <end position="25"/>
    </location>
</feature>
<proteinExistence type="predicted"/>
<name>A0A9X3EUA6_9BACT</name>
<dbReference type="SUPFAM" id="SSF69318">
    <property type="entry name" value="Integrin alpha N-terminal domain"/>
    <property type="match status" value="1"/>
</dbReference>
<dbReference type="EMBL" id="JAPNKE010000002">
    <property type="protein sequence ID" value="MCY1010414.1"/>
    <property type="molecule type" value="Genomic_DNA"/>
</dbReference>
<feature type="compositionally biased region" description="Low complexity" evidence="2">
    <location>
        <begin position="322"/>
        <end position="335"/>
    </location>
</feature>